<evidence type="ECO:0000256" key="13">
    <source>
        <dbReference type="SAM" id="MobiDB-lite"/>
    </source>
</evidence>
<evidence type="ECO:0000256" key="6">
    <source>
        <dbReference type="ARBA" id="ARBA00025448"/>
    </source>
</evidence>
<dbReference type="EC" id="2.8.1.12" evidence="3"/>
<evidence type="ECO:0000256" key="3">
    <source>
        <dbReference type="ARBA" id="ARBA00011950"/>
    </source>
</evidence>
<dbReference type="GO" id="GO:0030366">
    <property type="term" value="F:molybdopterin synthase activity"/>
    <property type="evidence" value="ECO:0007669"/>
    <property type="project" value="UniProtKB-EC"/>
</dbReference>
<organism evidence="14 15">
    <name type="scientific">Brevundimonas viscosa</name>
    <dbReference type="NCBI Taxonomy" id="871741"/>
    <lineage>
        <taxon>Bacteria</taxon>
        <taxon>Pseudomonadati</taxon>
        <taxon>Pseudomonadota</taxon>
        <taxon>Alphaproteobacteria</taxon>
        <taxon>Caulobacterales</taxon>
        <taxon>Caulobacteraceae</taxon>
        <taxon>Brevundimonas</taxon>
    </lineage>
</organism>
<dbReference type="Proteomes" id="UP000198788">
    <property type="component" value="Unassembled WGS sequence"/>
</dbReference>
<accession>A0A1I6TI80</accession>
<evidence type="ECO:0000256" key="12">
    <source>
        <dbReference type="ARBA" id="ARBA00049878"/>
    </source>
</evidence>
<evidence type="ECO:0000256" key="2">
    <source>
        <dbReference type="ARBA" id="ARBA00005426"/>
    </source>
</evidence>
<dbReference type="GO" id="GO:0006777">
    <property type="term" value="P:Mo-molybdopterin cofactor biosynthetic process"/>
    <property type="evidence" value="ECO:0007669"/>
    <property type="project" value="UniProtKB-KW"/>
</dbReference>
<evidence type="ECO:0000313" key="15">
    <source>
        <dbReference type="Proteomes" id="UP000198788"/>
    </source>
</evidence>
<evidence type="ECO:0000256" key="11">
    <source>
        <dbReference type="ARBA" id="ARBA00032474"/>
    </source>
</evidence>
<evidence type="ECO:0000256" key="8">
    <source>
        <dbReference type="ARBA" id="ARBA00029745"/>
    </source>
</evidence>
<dbReference type="AlphaFoldDB" id="A0A1I6TI80"/>
<keyword evidence="15" id="KW-1185">Reference proteome</keyword>
<evidence type="ECO:0000256" key="10">
    <source>
        <dbReference type="ARBA" id="ARBA00030781"/>
    </source>
</evidence>
<dbReference type="OrthoDB" id="9803224at2"/>
<dbReference type="RefSeq" id="WP_092313374.1">
    <property type="nucleotide sequence ID" value="NZ_FOZV01000010.1"/>
</dbReference>
<dbReference type="STRING" id="871741.SAMN05192570_0085"/>
<dbReference type="CDD" id="cd00756">
    <property type="entry name" value="MoaE"/>
    <property type="match status" value="1"/>
</dbReference>
<reference evidence="15" key="1">
    <citation type="submission" date="2016-10" db="EMBL/GenBank/DDBJ databases">
        <authorList>
            <person name="Varghese N."/>
            <person name="Submissions S."/>
        </authorList>
    </citation>
    <scope>NUCLEOTIDE SEQUENCE [LARGE SCALE GENOMIC DNA]</scope>
    <source>
        <strain evidence="15">CGMCC 1.10683</strain>
    </source>
</reference>
<feature type="compositionally biased region" description="Basic and acidic residues" evidence="13">
    <location>
        <begin position="141"/>
        <end position="152"/>
    </location>
</feature>
<comment type="catalytic activity">
    <reaction evidence="12">
        <text>2 [molybdopterin-synthase sulfur-carrier protein]-C-terminal-Gly-aminoethanethioate + cyclic pyranopterin phosphate + H2O = molybdopterin + 2 [molybdopterin-synthase sulfur-carrier protein]-C-terminal Gly-Gly + 2 H(+)</text>
        <dbReference type="Rhea" id="RHEA:26333"/>
        <dbReference type="Rhea" id="RHEA-COMP:12202"/>
        <dbReference type="Rhea" id="RHEA-COMP:19907"/>
        <dbReference type="ChEBI" id="CHEBI:15377"/>
        <dbReference type="ChEBI" id="CHEBI:15378"/>
        <dbReference type="ChEBI" id="CHEBI:58698"/>
        <dbReference type="ChEBI" id="CHEBI:59648"/>
        <dbReference type="ChEBI" id="CHEBI:90778"/>
        <dbReference type="ChEBI" id="CHEBI:232372"/>
        <dbReference type="EC" id="2.8.1.12"/>
    </reaction>
</comment>
<comment type="function">
    <text evidence="6">Converts molybdopterin precursor Z into molybdopterin. This requires the incorporation of two sulfur atoms into precursor Z to generate a dithiolene group. The sulfur is provided by MoaD.</text>
</comment>
<name>A0A1I6TI80_9CAUL</name>
<protein>
    <recommendedName>
        <fullName evidence="4">Molybdopterin synthase catalytic subunit</fullName>
        <ecNumber evidence="3">2.8.1.12</ecNumber>
    </recommendedName>
    <alternativeName>
        <fullName evidence="10">MPT synthase subunit 2</fullName>
    </alternativeName>
    <alternativeName>
        <fullName evidence="8">Molybdenum cofactor biosynthesis protein E</fullName>
    </alternativeName>
    <alternativeName>
        <fullName evidence="9">Molybdopterin-converting factor large subunit</fullName>
    </alternativeName>
    <alternativeName>
        <fullName evidence="11">Molybdopterin-converting factor subunit 2</fullName>
    </alternativeName>
</protein>
<evidence type="ECO:0000313" key="14">
    <source>
        <dbReference type="EMBL" id="SFS88861.1"/>
    </source>
</evidence>
<dbReference type="InterPro" id="IPR036563">
    <property type="entry name" value="MoaE_sf"/>
</dbReference>
<evidence type="ECO:0000256" key="7">
    <source>
        <dbReference type="ARBA" id="ARBA00026066"/>
    </source>
</evidence>
<proteinExistence type="inferred from homology"/>
<dbReference type="EMBL" id="FOZV01000010">
    <property type="protein sequence ID" value="SFS88861.1"/>
    <property type="molecule type" value="Genomic_DNA"/>
</dbReference>
<dbReference type="UniPathway" id="UPA00344"/>
<keyword evidence="5" id="KW-0501">Molybdenum cofactor biosynthesis</keyword>
<comment type="similarity">
    <text evidence="2">Belongs to the MoaE family.</text>
</comment>
<dbReference type="Pfam" id="PF02391">
    <property type="entry name" value="MoaE"/>
    <property type="match status" value="1"/>
</dbReference>
<feature type="region of interest" description="Disordered" evidence="13">
    <location>
        <begin position="129"/>
        <end position="152"/>
    </location>
</feature>
<gene>
    <name evidence="14" type="ORF">SAMN05192570_0085</name>
</gene>
<evidence type="ECO:0000256" key="1">
    <source>
        <dbReference type="ARBA" id="ARBA00005046"/>
    </source>
</evidence>
<dbReference type="InterPro" id="IPR003448">
    <property type="entry name" value="Mopterin_biosynth_MoaE"/>
</dbReference>
<evidence type="ECO:0000256" key="9">
    <source>
        <dbReference type="ARBA" id="ARBA00030407"/>
    </source>
</evidence>
<evidence type="ECO:0000256" key="4">
    <source>
        <dbReference type="ARBA" id="ARBA00013858"/>
    </source>
</evidence>
<comment type="subunit">
    <text evidence="7">Heterotetramer of 2 MoaD subunits and 2 MoaE subunits. Also stable as homodimer. The enzyme changes between these two forms during catalysis.</text>
</comment>
<sequence>MSVSAILRSGPFRADAELGLFLGGRQGDGAVVTFVGLARDSAVDGPVSGLYLDHYPGFTERSLETIAADAARRFAISDIHVVHRCGGVRPGEAIVFVAVAAPHRRAAFEAADYLMDRLKTEAAFWKREDGPDGSRWIEPTDNDRADRARWSD</sequence>
<comment type="pathway">
    <text evidence="1">Cofactor biosynthesis; molybdopterin biosynthesis.</text>
</comment>
<evidence type="ECO:0000256" key="5">
    <source>
        <dbReference type="ARBA" id="ARBA00023150"/>
    </source>
</evidence>
<dbReference type="Gene3D" id="3.90.1170.40">
    <property type="entry name" value="Molybdopterin biosynthesis MoaE subunit"/>
    <property type="match status" value="1"/>
</dbReference>
<dbReference type="PANTHER" id="PTHR23404">
    <property type="entry name" value="MOLYBDOPTERIN SYNTHASE RELATED"/>
    <property type="match status" value="1"/>
</dbReference>
<dbReference type="SUPFAM" id="SSF54690">
    <property type="entry name" value="Molybdopterin synthase subunit MoaE"/>
    <property type="match status" value="1"/>
</dbReference>